<evidence type="ECO:0000313" key="3">
    <source>
        <dbReference type="EMBL" id="TCD29627.1"/>
    </source>
</evidence>
<comment type="caution">
    <text evidence="3">The sequence shown here is derived from an EMBL/GenBank/DDBJ whole genome shotgun (WGS) entry which is preliminary data.</text>
</comment>
<evidence type="ECO:0000259" key="2">
    <source>
        <dbReference type="Pfam" id="PF25202"/>
    </source>
</evidence>
<dbReference type="InterPro" id="IPR004919">
    <property type="entry name" value="GmrSD_N"/>
</dbReference>
<dbReference type="EMBL" id="SJSO01000001">
    <property type="protein sequence ID" value="TCD29627.1"/>
    <property type="molecule type" value="Genomic_DNA"/>
</dbReference>
<organism evidence="3 4">
    <name type="scientific">Pedobacter psychrodurus</name>
    <dbReference type="NCBI Taxonomy" id="2530456"/>
    <lineage>
        <taxon>Bacteria</taxon>
        <taxon>Pseudomonadati</taxon>
        <taxon>Bacteroidota</taxon>
        <taxon>Sphingobacteriia</taxon>
        <taxon>Sphingobacteriales</taxon>
        <taxon>Sphingobacteriaceae</taxon>
        <taxon>Pedobacter</taxon>
    </lineage>
</organism>
<dbReference type="InterPro" id="IPR057156">
    <property type="entry name" value="DUF7834"/>
</dbReference>
<feature type="domain" description="DUF7834" evidence="2">
    <location>
        <begin position="185"/>
        <end position="427"/>
    </location>
</feature>
<proteinExistence type="predicted"/>
<dbReference type="Pfam" id="PF03235">
    <property type="entry name" value="GmrSD_N"/>
    <property type="match status" value="1"/>
</dbReference>
<keyword evidence="4" id="KW-1185">Reference proteome</keyword>
<reference evidence="3 4" key="1">
    <citation type="submission" date="2019-02" db="EMBL/GenBank/DDBJ databases">
        <title>Pedobacter sp. RP-3-21 sp. nov., isolated from Arctic soil.</title>
        <authorList>
            <person name="Dahal R.H."/>
        </authorList>
    </citation>
    <scope>NUCLEOTIDE SEQUENCE [LARGE SCALE GENOMIC DNA]</scope>
    <source>
        <strain evidence="3 4">RP-3-21</strain>
    </source>
</reference>
<accession>A0A4R0Q1A1</accession>
<gene>
    <name evidence="3" type="ORF">EZ456_01010</name>
</gene>
<dbReference type="PANTHER" id="PTHR35149">
    <property type="entry name" value="SLL5132 PROTEIN"/>
    <property type="match status" value="1"/>
</dbReference>
<dbReference type="AlphaFoldDB" id="A0A4R0Q1A1"/>
<dbReference type="Proteomes" id="UP000293925">
    <property type="component" value="Unassembled WGS sequence"/>
</dbReference>
<dbReference type="OrthoDB" id="9798761at2"/>
<dbReference type="Pfam" id="PF25202">
    <property type="entry name" value="DUF7834"/>
    <property type="match status" value="1"/>
</dbReference>
<dbReference type="RefSeq" id="WP_131526507.1">
    <property type="nucleotide sequence ID" value="NZ_SJSO01000001.1"/>
</dbReference>
<evidence type="ECO:0000313" key="4">
    <source>
        <dbReference type="Proteomes" id="UP000293925"/>
    </source>
</evidence>
<feature type="domain" description="GmrSD restriction endonucleases N-terminal" evidence="1">
    <location>
        <begin position="10"/>
        <end position="175"/>
    </location>
</feature>
<protein>
    <submittedName>
        <fullName evidence="3">DUF262 domain-containing protein</fullName>
    </submittedName>
</protein>
<dbReference type="PANTHER" id="PTHR35149:SF2">
    <property type="entry name" value="DUF262 DOMAIN-CONTAINING PROTEIN"/>
    <property type="match status" value="1"/>
</dbReference>
<name>A0A4R0Q1A1_9SPHI</name>
<evidence type="ECO:0000259" key="1">
    <source>
        <dbReference type="Pfam" id="PF03235"/>
    </source>
</evidence>
<sequence>MAKVSTCPYSDLFQRYPRIGIPEYQRPYRWDEQKATDLLNDFNEFFLNDQNKAQEYYMGSILFFKNVESDVYEVIDGQQRLTTLILLEVALTGHLMPEKQLKYNSHTSFLNIKKIRTYFEGRKELLLKLQEHNFLKRLCLTIVVSDNEDNAFAFFESNNNRGVSLSADDYLKAYHLRAVSSEYLQEDLAEEWERKTFNAQRINDAETGLIHLFYNILYRSRSWRGKDTRQPSKPLVLETFQKQTKKSLKPNVFPLFASSQNLRYKEIDLDQSEPLVEYQENNLAKTTLPFAIRQPIYKGYHFFQYVDKYHEIYLELLRNKSDQHEVHKMRKFYDDVYDKNMSVFLRHYMQLLLVTYYDRFSDDQLYKAVQYFDYFIGSIRIDKYYVREEAVKNSLTKDIDHNLLDIISNAYLPDEIFDFITAQNKVMESYKNESLEGNDGVRAQYKQRVLLYYQKTETKLHNRASWIQ</sequence>